<dbReference type="AlphaFoldDB" id="A0A8C5FMJ1"/>
<dbReference type="GO" id="GO:0046872">
    <property type="term" value="F:metal ion binding"/>
    <property type="evidence" value="ECO:0007669"/>
    <property type="project" value="UniProtKB-KW"/>
</dbReference>
<proteinExistence type="inferred from homology"/>
<protein>
    <submittedName>
        <fullName evidence="8">Progestin and adipoQ receptor family member VII, a</fullName>
    </submittedName>
</protein>
<evidence type="ECO:0000256" key="5">
    <source>
        <dbReference type="ARBA" id="ARBA00023136"/>
    </source>
</evidence>
<accession>A0A8C5FMJ1</accession>
<evidence type="ECO:0000256" key="7">
    <source>
        <dbReference type="SAM" id="Phobius"/>
    </source>
</evidence>
<dbReference type="PANTHER" id="PTHR20855">
    <property type="entry name" value="ADIPOR/PROGESTIN RECEPTOR-RELATED"/>
    <property type="match status" value="1"/>
</dbReference>
<dbReference type="GO" id="GO:0005496">
    <property type="term" value="F:steroid binding"/>
    <property type="evidence" value="ECO:0007669"/>
    <property type="project" value="TreeGrafter"/>
</dbReference>
<dbReference type="Pfam" id="PF03006">
    <property type="entry name" value="HlyIII"/>
    <property type="match status" value="1"/>
</dbReference>
<keyword evidence="9" id="KW-1185">Reference proteome</keyword>
<keyword evidence="4 7" id="KW-1133">Transmembrane helix</keyword>
<evidence type="ECO:0000256" key="2">
    <source>
        <dbReference type="ARBA" id="ARBA00007018"/>
    </source>
</evidence>
<feature type="transmembrane region" description="Helical" evidence="7">
    <location>
        <begin position="137"/>
        <end position="155"/>
    </location>
</feature>
<keyword evidence="3 7" id="KW-0812">Transmembrane</keyword>
<dbReference type="GO" id="GO:0005886">
    <property type="term" value="C:plasma membrane"/>
    <property type="evidence" value="ECO:0007669"/>
    <property type="project" value="TreeGrafter"/>
</dbReference>
<dbReference type="PANTHER" id="PTHR20855:SF96">
    <property type="entry name" value="PROGESTIN AND ADIPOQ RECEPTOR FAMILY MEMBER VII, A"/>
    <property type="match status" value="1"/>
</dbReference>
<dbReference type="GO" id="GO:0003707">
    <property type="term" value="F:nuclear steroid receptor activity"/>
    <property type="evidence" value="ECO:0007669"/>
    <property type="project" value="TreeGrafter"/>
</dbReference>
<feature type="transmembrane region" description="Helical" evidence="7">
    <location>
        <begin position="77"/>
        <end position="97"/>
    </location>
</feature>
<reference evidence="8" key="1">
    <citation type="submission" date="2025-08" db="UniProtKB">
        <authorList>
            <consortium name="Ensembl"/>
        </authorList>
    </citation>
    <scope>IDENTIFICATION</scope>
</reference>
<comment type="subcellular location">
    <subcellularLocation>
        <location evidence="1">Membrane</location>
        <topology evidence="1">Multi-pass membrane protein</topology>
    </subcellularLocation>
</comment>
<dbReference type="GeneTree" id="ENSGT00940000166598"/>
<evidence type="ECO:0000313" key="8">
    <source>
        <dbReference type="Ensembl" id="ENSGMOP00000047817.1"/>
    </source>
</evidence>
<dbReference type="OrthoDB" id="535992at2759"/>
<keyword evidence="6" id="KW-0862">Zinc</keyword>
<reference evidence="8" key="2">
    <citation type="submission" date="2025-09" db="UniProtKB">
        <authorList>
            <consortium name="Ensembl"/>
        </authorList>
    </citation>
    <scope>IDENTIFICATION</scope>
</reference>
<sequence length="355" mass="39976">MATIAMDRIGRLFINLQQLRQMPLLLTQAAPSMPANLRDTEVPRYFREAHVHSGYRPLGQSWSYYLRSLFQRHNETVNTWTHLLGFLVFLLTLCRLAETVDFVGDPHAWPLLVLAVSAMGYNGCSAAAHLLGGKSELCHYLFFFMDYIGVAQYQYGSATVHFYYALEESWHARVAGVFMPAAVVLSCLSCLGCCYGKFCSHSLPTWVRRVGQVTPSALAYAWDTSPVFQRLLRWSADDDEAALCFHLGQVVFFLSSAFFFTYPLPQRWFPGRCDIVGQSHQIFHVLLNLCTLSQIRASHLDYLGRRRLYSRLHGEGEAGLVVGLYVVTVAACVLIAAGMVVKVKRVLDGKVQKCK</sequence>
<dbReference type="Ensembl" id="ENSGMOT00000020895.2">
    <property type="protein sequence ID" value="ENSGMOP00000047817.1"/>
    <property type="gene ID" value="ENSGMOG00000018974.2"/>
</dbReference>
<evidence type="ECO:0000256" key="3">
    <source>
        <dbReference type="ARBA" id="ARBA00022692"/>
    </source>
</evidence>
<name>A0A8C5FMJ1_GADMO</name>
<feature type="transmembrane region" description="Helical" evidence="7">
    <location>
        <begin position="318"/>
        <end position="341"/>
    </location>
</feature>
<evidence type="ECO:0000313" key="9">
    <source>
        <dbReference type="Proteomes" id="UP000694546"/>
    </source>
</evidence>
<comment type="similarity">
    <text evidence="2">Belongs to the ADIPOR family.</text>
</comment>
<organism evidence="8 9">
    <name type="scientific">Gadus morhua</name>
    <name type="common">Atlantic cod</name>
    <dbReference type="NCBI Taxonomy" id="8049"/>
    <lineage>
        <taxon>Eukaryota</taxon>
        <taxon>Metazoa</taxon>
        <taxon>Chordata</taxon>
        <taxon>Craniata</taxon>
        <taxon>Vertebrata</taxon>
        <taxon>Euteleostomi</taxon>
        <taxon>Actinopterygii</taxon>
        <taxon>Neopterygii</taxon>
        <taxon>Teleostei</taxon>
        <taxon>Neoteleostei</taxon>
        <taxon>Acanthomorphata</taxon>
        <taxon>Zeiogadaria</taxon>
        <taxon>Gadariae</taxon>
        <taxon>Gadiformes</taxon>
        <taxon>Gadoidei</taxon>
        <taxon>Gadidae</taxon>
        <taxon>Gadus</taxon>
    </lineage>
</organism>
<evidence type="ECO:0000256" key="6">
    <source>
        <dbReference type="PIRSR" id="PIRSR604254-1"/>
    </source>
</evidence>
<evidence type="ECO:0000256" key="4">
    <source>
        <dbReference type="ARBA" id="ARBA00022989"/>
    </source>
</evidence>
<keyword evidence="5 7" id="KW-0472">Membrane</keyword>
<feature type="binding site" evidence="6">
    <location>
        <position position="284"/>
    </location>
    <ligand>
        <name>Zn(2+)</name>
        <dbReference type="ChEBI" id="CHEBI:29105"/>
    </ligand>
</feature>
<dbReference type="Proteomes" id="UP000694546">
    <property type="component" value="Chromosome 22"/>
</dbReference>
<feature type="transmembrane region" description="Helical" evidence="7">
    <location>
        <begin position="175"/>
        <end position="198"/>
    </location>
</feature>
<evidence type="ECO:0000256" key="1">
    <source>
        <dbReference type="ARBA" id="ARBA00004141"/>
    </source>
</evidence>
<feature type="transmembrane region" description="Helical" evidence="7">
    <location>
        <begin position="241"/>
        <end position="262"/>
    </location>
</feature>
<feature type="binding site" evidence="6">
    <location>
        <position position="129"/>
    </location>
    <ligand>
        <name>Zn(2+)</name>
        <dbReference type="ChEBI" id="CHEBI:29105"/>
    </ligand>
</feature>
<feature type="transmembrane region" description="Helical" evidence="7">
    <location>
        <begin position="109"/>
        <end position="130"/>
    </location>
</feature>
<dbReference type="OMA" id="WVRKVCQ"/>
<keyword evidence="6" id="KW-0479">Metal-binding</keyword>
<gene>
    <name evidence="8" type="primary">paqr7a</name>
</gene>
<dbReference type="InterPro" id="IPR004254">
    <property type="entry name" value="AdipoR/HlyIII-related"/>
</dbReference>
<feature type="binding site" evidence="6">
    <location>
        <position position="280"/>
    </location>
    <ligand>
        <name>Zn(2+)</name>
        <dbReference type="ChEBI" id="CHEBI:29105"/>
    </ligand>
</feature>